<evidence type="ECO:0000313" key="3">
    <source>
        <dbReference type="Proteomes" id="UP000250043"/>
    </source>
</evidence>
<accession>A0A8E2AV77</accession>
<sequence length="104" mass="11605">MLCSHIAALILLRWSIPKVLLDPAFLQNYITSALATQGKLMRSPTRWLSGMYGAIYAAVTAARGAFPDFQHKIIATNYTFQWQILIGYSVISNFKGTSPFIYTA</sequence>
<dbReference type="Proteomes" id="UP000250043">
    <property type="component" value="Unassembled WGS sequence"/>
</dbReference>
<dbReference type="AlphaFoldDB" id="A0A8E2AV77"/>
<evidence type="ECO:0000313" key="2">
    <source>
        <dbReference type="EMBL" id="OCH91623.1"/>
    </source>
</evidence>
<organism evidence="2 3">
    <name type="scientific">Obba rivulosa</name>
    <dbReference type="NCBI Taxonomy" id="1052685"/>
    <lineage>
        <taxon>Eukaryota</taxon>
        <taxon>Fungi</taxon>
        <taxon>Dikarya</taxon>
        <taxon>Basidiomycota</taxon>
        <taxon>Agaricomycotina</taxon>
        <taxon>Agaricomycetes</taxon>
        <taxon>Polyporales</taxon>
        <taxon>Gelatoporiaceae</taxon>
        <taxon>Obba</taxon>
    </lineage>
</organism>
<dbReference type="EMBL" id="KV722382">
    <property type="protein sequence ID" value="OCH91623.1"/>
    <property type="molecule type" value="Genomic_DNA"/>
</dbReference>
<evidence type="ECO:0000256" key="1">
    <source>
        <dbReference type="SAM" id="SignalP"/>
    </source>
</evidence>
<name>A0A8E2AV77_9APHY</name>
<protein>
    <submittedName>
        <fullName evidence="2">Uncharacterized protein</fullName>
    </submittedName>
</protein>
<gene>
    <name evidence="2" type="ORF">OBBRIDRAFT_517466</name>
</gene>
<keyword evidence="3" id="KW-1185">Reference proteome</keyword>
<proteinExistence type="predicted"/>
<feature type="signal peptide" evidence="1">
    <location>
        <begin position="1"/>
        <end position="21"/>
    </location>
</feature>
<reference evidence="2 3" key="1">
    <citation type="submission" date="2016-07" db="EMBL/GenBank/DDBJ databases">
        <title>Draft genome of the white-rot fungus Obba rivulosa 3A-2.</title>
        <authorList>
            <consortium name="DOE Joint Genome Institute"/>
            <person name="Miettinen O."/>
            <person name="Riley R."/>
            <person name="Acob R."/>
            <person name="Barry K."/>
            <person name="Cullen D."/>
            <person name="De Vries R."/>
            <person name="Hainaut M."/>
            <person name="Hatakka A."/>
            <person name="Henrissat B."/>
            <person name="Hilden K."/>
            <person name="Kuo R."/>
            <person name="Labutti K."/>
            <person name="Lipzen A."/>
            <person name="Makela M.R."/>
            <person name="Sandor L."/>
            <person name="Spatafora J.W."/>
            <person name="Grigoriev I.V."/>
            <person name="Hibbett D.S."/>
        </authorList>
    </citation>
    <scope>NUCLEOTIDE SEQUENCE [LARGE SCALE GENOMIC DNA]</scope>
    <source>
        <strain evidence="2 3">3A-2</strain>
    </source>
</reference>
<keyword evidence="1" id="KW-0732">Signal</keyword>
<feature type="chain" id="PRO_5034471579" evidence="1">
    <location>
        <begin position="22"/>
        <end position="104"/>
    </location>
</feature>